<protein>
    <recommendedName>
        <fullName evidence="3">DNA-binding protein</fullName>
    </recommendedName>
</protein>
<reference evidence="1 2" key="1">
    <citation type="submission" date="2018-11" db="EMBL/GenBank/DDBJ databases">
        <title>Clostridium sp. nov., a member of the family Erysipelotrichaceae isolated from pig faeces.</title>
        <authorList>
            <person name="Chang Y.-H."/>
        </authorList>
    </citation>
    <scope>NUCLEOTIDE SEQUENCE [LARGE SCALE GENOMIC DNA]</scope>
    <source>
        <strain evidence="1 2">YH-panp20</strain>
    </source>
</reference>
<organism evidence="1 2">
    <name type="scientific">Absicoccus porci</name>
    <dbReference type="NCBI Taxonomy" id="2486576"/>
    <lineage>
        <taxon>Bacteria</taxon>
        <taxon>Bacillati</taxon>
        <taxon>Bacillota</taxon>
        <taxon>Erysipelotrichia</taxon>
        <taxon>Erysipelotrichales</taxon>
        <taxon>Erysipelotrichaceae</taxon>
        <taxon>Absicoccus</taxon>
    </lineage>
</organism>
<proteinExistence type="predicted"/>
<evidence type="ECO:0008006" key="3">
    <source>
        <dbReference type="Google" id="ProtNLM"/>
    </source>
</evidence>
<keyword evidence="2" id="KW-1185">Reference proteome</keyword>
<dbReference type="EMBL" id="RJQC01000002">
    <property type="protein sequence ID" value="RNM30675.1"/>
    <property type="molecule type" value="Genomic_DNA"/>
</dbReference>
<dbReference type="OrthoDB" id="2063024at2"/>
<name>A0A3N0I0W2_9FIRM</name>
<evidence type="ECO:0000313" key="1">
    <source>
        <dbReference type="EMBL" id="RNM30675.1"/>
    </source>
</evidence>
<dbReference type="RefSeq" id="WP_128520582.1">
    <property type="nucleotide sequence ID" value="NZ_RJQC01000002.1"/>
</dbReference>
<evidence type="ECO:0000313" key="2">
    <source>
        <dbReference type="Proteomes" id="UP000276568"/>
    </source>
</evidence>
<comment type="caution">
    <text evidence="1">The sequence shown here is derived from an EMBL/GenBank/DDBJ whole genome shotgun (WGS) entry which is preliminary data.</text>
</comment>
<sequence length="81" mass="9475">MRITVMEASDLLDVSPDFLRIALQQEKLPIGIAIKIRGSTRFKYFINPADLAKYMHISLKELEKRKERLHRFDGRSAQLDM</sequence>
<dbReference type="AlphaFoldDB" id="A0A3N0I0W2"/>
<accession>A0A3N0I0W2</accession>
<gene>
    <name evidence="1" type="ORF">EDX97_07805</name>
</gene>
<dbReference type="Proteomes" id="UP000276568">
    <property type="component" value="Unassembled WGS sequence"/>
</dbReference>